<dbReference type="NCBIfam" id="NF041023">
    <property type="entry name" value="PP0621_fam"/>
    <property type="match status" value="1"/>
</dbReference>
<comment type="caution">
    <text evidence="1">The sequence shown here is derived from an EMBL/GenBank/DDBJ whole genome shotgun (WGS) entry which is preliminary data.</text>
</comment>
<proteinExistence type="predicted"/>
<keyword evidence="2" id="KW-1185">Reference proteome</keyword>
<evidence type="ECO:0000313" key="1">
    <source>
        <dbReference type="EMBL" id="MFD1712057.1"/>
    </source>
</evidence>
<name>A0ABW4KW28_9BURK</name>
<organism evidence="1 2">
    <name type="scientific">Ottowia flava</name>
    <dbReference type="NCBI Taxonomy" id="2675430"/>
    <lineage>
        <taxon>Bacteria</taxon>
        <taxon>Pseudomonadati</taxon>
        <taxon>Pseudomonadota</taxon>
        <taxon>Betaproteobacteria</taxon>
        <taxon>Burkholderiales</taxon>
        <taxon>Comamonadaceae</taxon>
        <taxon>Ottowia</taxon>
    </lineage>
</organism>
<reference evidence="2" key="1">
    <citation type="journal article" date="2019" name="Int. J. Syst. Evol. Microbiol.">
        <title>The Global Catalogue of Microorganisms (GCM) 10K type strain sequencing project: providing services to taxonomists for standard genome sequencing and annotation.</title>
        <authorList>
            <consortium name="The Broad Institute Genomics Platform"/>
            <consortium name="The Broad Institute Genome Sequencing Center for Infectious Disease"/>
            <person name="Wu L."/>
            <person name="Ma J."/>
        </authorList>
    </citation>
    <scope>NUCLEOTIDE SEQUENCE [LARGE SCALE GENOMIC DNA]</scope>
    <source>
        <strain evidence="2">LMG 29247</strain>
    </source>
</reference>
<protein>
    <submittedName>
        <fullName evidence="1">PP0621 family protein</fullName>
    </submittedName>
</protein>
<sequence>MKLLIVLLAVAAGVWLWQRGRARALRNAATPRRQVKALPMVRCAHCGTHVPGNEAVVGQHGSYCSPLHRRESEGA</sequence>
<accession>A0ABW4KW28</accession>
<evidence type="ECO:0000313" key="2">
    <source>
        <dbReference type="Proteomes" id="UP001597304"/>
    </source>
</evidence>
<dbReference type="RefSeq" id="WP_147912351.1">
    <property type="nucleotide sequence ID" value="NZ_JBHUEJ010000036.1"/>
</dbReference>
<gene>
    <name evidence="1" type="ORF">ACFSF0_15705</name>
</gene>
<dbReference type="EMBL" id="JBHUEJ010000036">
    <property type="protein sequence ID" value="MFD1712057.1"/>
    <property type="molecule type" value="Genomic_DNA"/>
</dbReference>
<dbReference type="Proteomes" id="UP001597304">
    <property type="component" value="Unassembled WGS sequence"/>
</dbReference>
<dbReference type="InterPro" id="IPR049708">
    <property type="entry name" value="PP0621-like"/>
</dbReference>